<dbReference type="Proteomes" id="UP001056384">
    <property type="component" value="Chromosome 1"/>
</dbReference>
<proteinExistence type="predicted"/>
<evidence type="ECO:0000313" key="3">
    <source>
        <dbReference type="Proteomes" id="UP001056384"/>
    </source>
</evidence>
<dbReference type="InterPro" id="IPR001810">
    <property type="entry name" value="F-box_dom"/>
</dbReference>
<sequence length="516" mass="57885">MDALPEELLAAICEHCDHASLKSLRLVQKRLSAVSTPAVFEHFFMGLFEYGLNHLVNLSRSPTLSKHVKKFTIYSDILPTWTANELYEAIDYRPSFSSWYSLVALGHSDGDSGHRRAITTAHDRRDYLAEYEALPRHTLSQAELEHARNTFLTVCAEQRNWRQEQHGTMVSEALTSLPSLVEASVKSTAPSAGKTNEWAVWKALRRKIKVGPDDWRYSTDHFEAEYANASGSAALALTEAVGYRASFHGMKPVSKLLVQSSHIGSLQDLTRHRLSRPLLAHGVSQIPQTASIEYGLGSTRHQLRVDAFRSLVTLTLHIPFATLSTRFTGLSLQHETTAFLKTAVLLRDLDLRYTDDELSPDDEMPQLEDLFSQGVIWPRLERLALATNLSAEVLLGFLSRHSATLKVLELRDMLISGVHQALDEIPSAIRLQHIYAECLWDYSPDGEFLSVLSRGTDHPEFYERNVKSYLLGTSRCMPPLEWDGARGSEVGLYDEEDLVVLPLPSDEEMSDATDIG</sequence>
<protein>
    <submittedName>
        <fullName evidence="2">F-box domain-containing protein</fullName>
    </submittedName>
</protein>
<gene>
    <name evidence="2" type="ORF">Slin15195_G006770</name>
</gene>
<dbReference type="EMBL" id="CP099418">
    <property type="protein sequence ID" value="USW47358.1"/>
    <property type="molecule type" value="Genomic_DNA"/>
</dbReference>
<accession>A0A9Q9EFL2</accession>
<dbReference type="PROSITE" id="PS50181">
    <property type="entry name" value="FBOX"/>
    <property type="match status" value="1"/>
</dbReference>
<name>A0A9Q9EFL2_9PEZI</name>
<evidence type="ECO:0000313" key="2">
    <source>
        <dbReference type="EMBL" id="USW47358.1"/>
    </source>
</evidence>
<organism evidence="2 3">
    <name type="scientific">Septoria linicola</name>
    <dbReference type="NCBI Taxonomy" id="215465"/>
    <lineage>
        <taxon>Eukaryota</taxon>
        <taxon>Fungi</taxon>
        <taxon>Dikarya</taxon>
        <taxon>Ascomycota</taxon>
        <taxon>Pezizomycotina</taxon>
        <taxon>Dothideomycetes</taxon>
        <taxon>Dothideomycetidae</taxon>
        <taxon>Mycosphaerellales</taxon>
        <taxon>Mycosphaerellaceae</taxon>
        <taxon>Septoria</taxon>
    </lineage>
</organism>
<evidence type="ECO:0000259" key="1">
    <source>
        <dbReference type="PROSITE" id="PS50181"/>
    </source>
</evidence>
<dbReference type="AlphaFoldDB" id="A0A9Q9EFL2"/>
<dbReference type="OrthoDB" id="5422579at2759"/>
<dbReference type="CDD" id="cd09917">
    <property type="entry name" value="F-box_SF"/>
    <property type="match status" value="1"/>
</dbReference>
<reference evidence="2" key="1">
    <citation type="submission" date="2022-06" db="EMBL/GenBank/DDBJ databases">
        <title>Complete genome sequences of two strains of the flax pathogen Septoria linicola.</title>
        <authorList>
            <person name="Lapalu N."/>
            <person name="Simon A."/>
            <person name="Demenou B."/>
            <person name="Paumier D."/>
            <person name="Guillot M.-P."/>
            <person name="Gout L."/>
            <person name="Valade R."/>
        </authorList>
    </citation>
    <scope>NUCLEOTIDE SEQUENCE</scope>
    <source>
        <strain evidence="2">SE15195</strain>
    </source>
</reference>
<keyword evidence="3" id="KW-1185">Reference proteome</keyword>
<feature type="domain" description="F-box" evidence="1">
    <location>
        <begin position="1"/>
        <end position="47"/>
    </location>
</feature>